<evidence type="ECO:0000259" key="2">
    <source>
        <dbReference type="PROSITE" id="PS50835"/>
    </source>
</evidence>
<dbReference type="PROSITE" id="PS50835">
    <property type="entry name" value="IG_LIKE"/>
    <property type="match status" value="1"/>
</dbReference>
<feature type="signal peptide" evidence="1">
    <location>
        <begin position="1"/>
        <end position="26"/>
    </location>
</feature>
<dbReference type="PANTHER" id="PTHR21261:SF15">
    <property type="entry name" value="BEATEN PATH IIIA, ISOFORM D-RELATED"/>
    <property type="match status" value="1"/>
</dbReference>
<organism evidence="3 4">
    <name type="scientific">Scylla paramamosain</name>
    <name type="common">Mud crab</name>
    <dbReference type="NCBI Taxonomy" id="85552"/>
    <lineage>
        <taxon>Eukaryota</taxon>
        <taxon>Metazoa</taxon>
        <taxon>Ecdysozoa</taxon>
        <taxon>Arthropoda</taxon>
        <taxon>Crustacea</taxon>
        <taxon>Multicrustacea</taxon>
        <taxon>Malacostraca</taxon>
        <taxon>Eumalacostraca</taxon>
        <taxon>Eucarida</taxon>
        <taxon>Decapoda</taxon>
        <taxon>Pleocyemata</taxon>
        <taxon>Brachyura</taxon>
        <taxon>Eubrachyura</taxon>
        <taxon>Portunoidea</taxon>
        <taxon>Portunidae</taxon>
        <taxon>Portuninae</taxon>
        <taxon>Scylla</taxon>
    </lineage>
</organism>
<comment type="caution">
    <text evidence="3">The sequence shown here is derived from an EMBL/GenBank/DDBJ whole genome shotgun (WGS) entry which is preliminary data.</text>
</comment>
<feature type="domain" description="Ig-like" evidence="2">
    <location>
        <begin position="40"/>
        <end position="143"/>
    </location>
</feature>
<dbReference type="EMBL" id="JARAKH010000019">
    <property type="protein sequence ID" value="KAK8394556.1"/>
    <property type="molecule type" value="Genomic_DNA"/>
</dbReference>
<dbReference type="InterPro" id="IPR013783">
    <property type="entry name" value="Ig-like_fold"/>
</dbReference>
<evidence type="ECO:0000313" key="3">
    <source>
        <dbReference type="EMBL" id="KAK8394556.1"/>
    </source>
</evidence>
<dbReference type="SMART" id="SM00409">
    <property type="entry name" value="IG"/>
    <property type="match status" value="1"/>
</dbReference>
<dbReference type="Gene3D" id="2.60.40.10">
    <property type="entry name" value="Immunoglobulins"/>
    <property type="match status" value="1"/>
</dbReference>
<dbReference type="PANTHER" id="PTHR21261">
    <property type="entry name" value="BEAT PROTEIN"/>
    <property type="match status" value="1"/>
</dbReference>
<evidence type="ECO:0000256" key="1">
    <source>
        <dbReference type="SAM" id="SignalP"/>
    </source>
</evidence>
<accession>A0AAW0U4V6</accession>
<sequence>MTKGRFVQWLVAAAVCCCLVGGGVEGVRITKLDVPAVALEGDQVHLRCDYEEESPSSLYTLKWYKNEEEFFRYQPGLALSEGEDRCRNHHHYHVDGVSVDCWVSTERDVVLQGVTGATSGDYQCEVIGDYPTFRKEAHKARLTVFTEPLKPPLIAGARESYTPLDTVSLTCTSTNKQYLPVLSWRINGDPVPQEYVISYSGRRALGLRFVARSDLFVRGVITVTCLASFGGRHLQASEAMLANAHYRGTHDFYYNAGAANGGGEVLLTGTLLAVVVVALCRRLY</sequence>
<protein>
    <recommendedName>
        <fullName evidence="2">Ig-like domain-containing protein</fullName>
    </recommendedName>
</protein>
<proteinExistence type="predicted"/>
<dbReference type="InterPro" id="IPR007110">
    <property type="entry name" value="Ig-like_dom"/>
</dbReference>
<reference evidence="3 4" key="1">
    <citation type="submission" date="2023-03" db="EMBL/GenBank/DDBJ databases">
        <title>High-quality genome of Scylla paramamosain provides insights in environmental adaptation.</title>
        <authorList>
            <person name="Zhang L."/>
        </authorList>
    </citation>
    <scope>NUCLEOTIDE SEQUENCE [LARGE SCALE GENOMIC DNA]</scope>
    <source>
        <strain evidence="3">LZ_2023a</strain>
        <tissue evidence="3">Muscle</tissue>
    </source>
</reference>
<dbReference type="InterPro" id="IPR036179">
    <property type="entry name" value="Ig-like_dom_sf"/>
</dbReference>
<dbReference type="InterPro" id="IPR003599">
    <property type="entry name" value="Ig_sub"/>
</dbReference>
<dbReference type="SUPFAM" id="SSF48726">
    <property type="entry name" value="Immunoglobulin"/>
    <property type="match status" value="1"/>
</dbReference>
<dbReference type="AlphaFoldDB" id="A0AAW0U4V6"/>
<keyword evidence="1" id="KW-0732">Signal</keyword>
<evidence type="ECO:0000313" key="4">
    <source>
        <dbReference type="Proteomes" id="UP001487740"/>
    </source>
</evidence>
<dbReference type="Proteomes" id="UP001487740">
    <property type="component" value="Unassembled WGS sequence"/>
</dbReference>
<keyword evidence="4" id="KW-1185">Reference proteome</keyword>
<gene>
    <name evidence="3" type="ORF">O3P69_006604</name>
</gene>
<feature type="chain" id="PRO_5043597985" description="Ig-like domain-containing protein" evidence="1">
    <location>
        <begin position="27"/>
        <end position="284"/>
    </location>
</feature>
<name>A0AAW0U4V6_SCYPA</name>